<comment type="caution">
    <text evidence="2">The sequence shown here is derived from an EMBL/GenBank/DDBJ whole genome shotgun (WGS) entry which is preliminary data.</text>
</comment>
<dbReference type="InterPro" id="IPR025494">
    <property type="entry name" value="DUF4385"/>
</dbReference>
<evidence type="ECO:0000256" key="1">
    <source>
        <dbReference type="SAM" id="MobiDB-lite"/>
    </source>
</evidence>
<dbReference type="Pfam" id="PF14328">
    <property type="entry name" value="DUF4385"/>
    <property type="match status" value="1"/>
</dbReference>
<dbReference type="Proteomes" id="UP001161757">
    <property type="component" value="Unassembled WGS sequence"/>
</dbReference>
<reference evidence="2" key="1">
    <citation type="submission" date="2023-01" db="EMBL/GenBank/DDBJ databases">
        <title>Exophiala dermititidis isolated from Cystic Fibrosis Patient.</title>
        <authorList>
            <person name="Kurbessoian T."/>
            <person name="Crocker A."/>
            <person name="Murante D."/>
            <person name="Hogan D.A."/>
            <person name="Stajich J.E."/>
        </authorList>
    </citation>
    <scope>NUCLEOTIDE SEQUENCE</scope>
    <source>
        <strain evidence="2">Ex8</strain>
    </source>
</reference>
<sequence length="178" mass="20901">MPKATEQSLVPPNPPLEAPALKDHELCYSYQIARGEMGVLSFEPYKSLILPYWAFRTVPIARKSAEALWSIFESYLERGDFVGADMTRKFIQMGMTRARRYANHKGGRKYDDDGKQLPNWTEEDLDGKRREKEQASEIFKEYWRRCTSSERYLQLKQEWSKSKKDFTRAQIVRSSDDT</sequence>
<dbReference type="EMBL" id="JAJGCB010000002">
    <property type="protein sequence ID" value="KAJ8994688.1"/>
    <property type="molecule type" value="Genomic_DNA"/>
</dbReference>
<proteinExistence type="predicted"/>
<accession>A0AAN6F0Q8</accession>
<evidence type="ECO:0000313" key="2">
    <source>
        <dbReference type="EMBL" id="KAJ8994688.1"/>
    </source>
</evidence>
<protein>
    <recommendedName>
        <fullName evidence="4">DUF4385 domain-containing protein</fullName>
    </recommendedName>
</protein>
<gene>
    <name evidence="2" type="ORF">HRR80_001390</name>
</gene>
<organism evidence="2 3">
    <name type="scientific">Exophiala dermatitidis</name>
    <name type="common">Black yeast-like fungus</name>
    <name type="synonym">Wangiella dermatitidis</name>
    <dbReference type="NCBI Taxonomy" id="5970"/>
    <lineage>
        <taxon>Eukaryota</taxon>
        <taxon>Fungi</taxon>
        <taxon>Dikarya</taxon>
        <taxon>Ascomycota</taxon>
        <taxon>Pezizomycotina</taxon>
        <taxon>Eurotiomycetes</taxon>
        <taxon>Chaetothyriomycetidae</taxon>
        <taxon>Chaetothyriales</taxon>
        <taxon>Herpotrichiellaceae</taxon>
        <taxon>Exophiala</taxon>
    </lineage>
</organism>
<feature type="region of interest" description="Disordered" evidence="1">
    <location>
        <begin position="105"/>
        <end position="128"/>
    </location>
</feature>
<name>A0AAN6F0Q8_EXODE</name>
<evidence type="ECO:0008006" key="4">
    <source>
        <dbReference type="Google" id="ProtNLM"/>
    </source>
</evidence>
<dbReference type="AlphaFoldDB" id="A0AAN6F0Q8"/>
<evidence type="ECO:0000313" key="3">
    <source>
        <dbReference type="Proteomes" id="UP001161757"/>
    </source>
</evidence>